<dbReference type="AlphaFoldDB" id="A0A6M1LG54"/>
<name>A0A6M1LG54_9PROT</name>
<dbReference type="Pfam" id="PF13508">
    <property type="entry name" value="Acetyltransf_7"/>
    <property type="match status" value="1"/>
</dbReference>
<dbReference type="InterPro" id="IPR016181">
    <property type="entry name" value="Acyl_CoA_acyltransferase"/>
</dbReference>
<proteinExistence type="predicted"/>
<organism evidence="5 6">
    <name type="scientific">Falsiroseomonas algicola</name>
    <dbReference type="NCBI Taxonomy" id="2716930"/>
    <lineage>
        <taxon>Bacteria</taxon>
        <taxon>Pseudomonadati</taxon>
        <taxon>Pseudomonadota</taxon>
        <taxon>Alphaproteobacteria</taxon>
        <taxon>Acetobacterales</taxon>
        <taxon>Roseomonadaceae</taxon>
        <taxon>Falsiroseomonas</taxon>
    </lineage>
</organism>
<feature type="domain" description="N-acetyltransferase" evidence="4">
    <location>
        <begin position="1"/>
        <end position="142"/>
    </location>
</feature>
<feature type="region of interest" description="Disordered" evidence="3">
    <location>
        <begin position="145"/>
        <end position="176"/>
    </location>
</feature>
<gene>
    <name evidence="5" type="ORF">G3576_04445</name>
</gene>
<dbReference type="PROSITE" id="PS51186">
    <property type="entry name" value="GNAT"/>
    <property type="match status" value="1"/>
</dbReference>
<sequence>MQPIDIEATVKPAEDTLAAARSAGKRQRRGAGKPGLGTIQRWFAVRDAAGQPIATLSVKGALGVAELGNLWVAEPARGKGIARRLVEAAEAEARGARMARLLVRAYEFESPDFFRHLGYRPLAALRPAEDAAGICWLAKPLSDSAAAQEAPPEPPAKAAPAKAKTPGKFARTRRRR</sequence>
<keyword evidence="1" id="KW-0808">Transferase</keyword>
<protein>
    <submittedName>
        <fullName evidence="5">GNAT family N-acetyltransferase</fullName>
    </submittedName>
</protein>
<keyword evidence="6" id="KW-1185">Reference proteome</keyword>
<dbReference type="Gene3D" id="3.40.630.30">
    <property type="match status" value="1"/>
</dbReference>
<dbReference type="PANTHER" id="PTHR43877:SF2">
    <property type="entry name" value="AMINOALKYLPHOSPHONATE N-ACETYLTRANSFERASE-RELATED"/>
    <property type="match status" value="1"/>
</dbReference>
<dbReference type="PANTHER" id="PTHR43877">
    <property type="entry name" value="AMINOALKYLPHOSPHONATE N-ACETYLTRANSFERASE-RELATED-RELATED"/>
    <property type="match status" value="1"/>
</dbReference>
<reference evidence="5 6" key="1">
    <citation type="submission" date="2020-03" db="EMBL/GenBank/DDBJ databases">
        <title>Roseomonas stagni sp. nov., isolated from pond water in Japan.</title>
        <authorList>
            <person name="Furuhata K."/>
            <person name="Miyamoto H."/>
            <person name="Goto K."/>
        </authorList>
    </citation>
    <scope>NUCLEOTIDE SEQUENCE [LARGE SCALE GENOMIC DNA]</scope>
    <source>
        <strain evidence="5 6">PeD5</strain>
    </source>
</reference>
<evidence type="ECO:0000256" key="3">
    <source>
        <dbReference type="SAM" id="MobiDB-lite"/>
    </source>
</evidence>
<dbReference type="InterPro" id="IPR050832">
    <property type="entry name" value="Bact_Acetyltransf"/>
</dbReference>
<evidence type="ECO:0000256" key="1">
    <source>
        <dbReference type="ARBA" id="ARBA00022679"/>
    </source>
</evidence>
<accession>A0A6M1LG54</accession>
<dbReference type="CDD" id="cd04301">
    <property type="entry name" value="NAT_SF"/>
    <property type="match status" value="1"/>
</dbReference>
<evidence type="ECO:0000313" key="5">
    <source>
        <dbReference type="EMBL" id="NGM19253.1"/>
    </source>
</evidence>
<dbReference type="Proteomes" id="UP000475385">
    <property type="component" value="Unassembled WGS sequence"/>
</dbReference>
<evidence type="ECO:0000313" key="6">
    <source>
        <dbReference type="Proteomes" id="UP000475385"/>
    </source>
</evidence>
<evidence type="ECO:0000256" key="2">
    <source>
        <dbReference type="ARBA" id="ARBA00023315"/>
    </source>
</evidence>
<dbReference type="InterPro" id="IPR000182">
    <property type="entry name" value="GNAT_dom"/>
</dbReference>
<comment type="caution">
    <text evidence="5">The sequence shown here is derived from an EMBL/GenBank/DDBJ whole genome shotgun (WGS) entry which is preliminary data.</text>
</comment>
<evidence type="ECO:0000259" key="4">
    <source>
        <dbReference type="PROSITE" id="PS51186"/>
    </source>
</evidence>
<dbReference type="GO" id="GO:0016747">
    <property type="term" value="F:acyltransferase activity, transferring groups other than amino-acyl groups"/>
    <property type="evidence" value="ECO:0007669"/>
    <property type="project" value="InterPro"/>
</dbReference>
<dbReference type="RefSeq" id="WP_164693087.1">
    <property type="nucleotide sequence ID" value="NZ_JAAIKB010000001.1"/>
</dbReference>
<keyword evidence="2" id="KW-0012">Acyltransferase</keyword>
<dbReference type="SUPFAM" id="SSF55729">
    <property type="entry name" value="Acyl-CoA N-acyltransferases (Nat)"/>
    <property type="match status" value="1"/>
</dbReference>
<dbReference type="EMBL" id="JAAIKB010000001">
    <property type="protein sequence ID" value="NGM19253.1"/>
    <property type="molecule type" value="Genomic_DNA"/>
</dbReference>